<proteinExistence type="predicted"/>
<protein>
    <recommendedName>
        <fullName evidence="3">Fur-regulated basic protein A</fullName>
    </recommendedName>
</protein>
<evidence type="ECO:0000313" key="2">
    <source>
        <dbReference type="Proteomes" id="UP001282284"/>
    </source>
</evidence>
<dbReference type="EMBL" id="JAUBDI010000010">
    <property type="protein sequence ID" value="MDW0113799.1"/>
    <property type="molecule type" value="Genomic_DNA"/>
</dbReference>
<accession>A0ABU4G9Z0</accession>
<comment type="caution">
    <text evidence="1">The sequence shown here is derived from an EMBL/GenBank/DDBJ whole genome shotgun (WGS) entry which is preliminary data.</text>
</comment>
<name>A0ABU4G9Z0_9BACL</name>
<sequence>MIGRKVNHSRETEKQIIIRDLNKLGVYETVKGEPLQKESYYTLLSMLAVEQAVAQ</sequence>
<evidence type="ECO:0008006" key="3">
    <source>
        <dbReference type="Google" id="ProtNLM"/>
    </source>
</evidence>
<dbReference type="Proteomes" id="UP001282284">
    <property type="component" value="Unassembled WGS sequence"/>
</dbReference>
<keyword evidence="2" id="KW-1185">Reference proteome</keyword>
<gene>
    <name evidence="1" type="ORF">QT711_11430</name>
</gene>
<dbReference type="RefSeq" id="WP_317944374.1">
    <property type="nucleotide sequence ID" value="NZ_JAUBDI010000010.1"/>
</dbReference>
<reference evidence="1 2" key="1">
    <citation type="submission" date="2023-06" db="EMBL/GenBank/DDBJ databases">
        <title>Sporosarcina sp. nov., isolated from Korean traditional fermented seafood 'Jeotgal'.</title>
        <authorList>
            <person name="Yang A.I."/>
            <person name="Shin N.-R."/>
        </authorList>
    </citation>
    <scope>NUCLEOTIDE SEQUENCE [LARGE SCALE GENOMIC DNA]</scope>
    <source>
        <strain evidence="1 2">KCTC13119</strain>
    </source>
</reference>
<evidence type="ECO:0000313" key="1">
    <source>
        <dbReference type="EMBL" id="MDW0113799.1"/>
    </source>
</evidence>
<organism evidence="1 2">
    <name type="scientific">Sporosarcina saromensis</name>
    <dbReference type="NCBI Taxonomy" id="359365"/>
    <lineage>
        <taxon>Bacteria</taxon>
        <taxon>Bacillati</taxon>
        <taxon>Bacillota</taxon>
        <taxon>Bacilli</taxon>
        <taxon>Bacillales</taxon>
        <taxon>Caryophanaceae</taxon>
        <taxon>Sporosarcina</taxon>
    </lineage>
</organism>